<proteinExistence type="predicted"/>
<accession>A0A0M8ZV33</accession>
<evidence type="ECO:0000256" key="1">
    <source>
        <dbReference type="SAM" id="MobiDB-lite"/>
    </source>
</evidence>
<evidence type="ECO:0000313" key="3">
    <source>
        <dbReference type="Proteomes" id="UP000053105"/>
    </source>
</evidence>
<name>A0A0M8ZV33_9HYME</name>
<feature type="region of interest" description="Disordered" evidence="1">
    <location>
        <begin position="61"/>
        <end position="180"/>
    </location>
</feature>
<gene>
    <name evidence="2" type="ORF">WN51_05403</name>
</gene>
<reference evidence="2 3" key="1">
    <citation type="submission" date="2015-07" db="EMBL/GenBank/DDBJ databases">
        <title>The genome of Melipona quadrifasciata.</title>
        <authorList>
            <person name="Pan H."/>
            <person name="Kapheim K."/>
        </authorList>
    </citation>
    <scope>NUCLEOTIDE SEQUENCE [LARGE SCALE GENOMIC DNA]</scope>
    <source>
        <strain evidence="2">0111107301</strain>
        <tissue evidence="2">Whole body</tissue>
    </source>
</reference>
<feature type="compositionally biased region" description="Basic and acidic residues" evidence="1">
    <location>
        <begin position="278"/>
        <end position="293"/>
    </location>
</feature>
<dbReference type="Proteomes" id="UP000053105">
    <property type="component" value="Unassembled WGS sequence"/>
</dbReference>
<feature type="compositionally biased region" description="Polar residues" evidence="1">
    <location>
        <begin position="90"/>
        <end position="99"/>
    </location>
</feature>
<feature type="region of interest" description="Disordered" evidence="1">
    <location>
        <begin position="258"/>
        <end position="330"/>
    </location>
</feature>
<feature type="compositionally biased region" description="Basic and acidic residues" evidence="1">
    <location>
        <begin position="148"/>
        <end position="162"/>
    </location>
</feature>
<sequence length="330" mass="36507">MTIPPAAKRHIIGRMRAAVTEHYLSTLLRKRDQGKVLRRVTQGPSSPDIILGFRTPPIGTERVSAGTRLSSGSAPAPQIIAKNVKPPNPRSSGSVLSDASSPRSTDVTRTRTTTKRAATAWRARITSNSDSEGDFAPTKLLPSRQKLSRKDTTDRSRDDHDGTVVSPTRDPGSADPACSSKPLRYERECAEYEHRCVVGDNTRSRGVFGETGSRELKKELIERTGETADRANGRRNALEVLRRAESNRRPIELARRTEPCTTRKQKAEEHSAVSQTRRKQDREQGIAVEHWEKQVPTFSRSDRSNSTSRGAALPTTPARATLRVGETTRN</sequence>
<feature type="compositionally biased region" description="Low complexity" evidence="1">
    <location>
        <begin position="100"/>
        <end position="127"/>
    </location>
</feature>
<protein>
    <submittedName>
        <fullName evidence="2">Uncharacterized protein</fullName>
    </submittedName>
</protein>
<organism evidence="2 3">
    <name type="scientific">Melipona quadrifasciata</name>
    <dbReference type="NCBI Taxonomy" id="166423"/>
    <lineage>
        <taxon>Eukaryota</taxon>
        <taxon>Metazoa</taxon>
        <taxon>Ecdysozoa</taxon>
        <taxon>Arthropoda</taxon>
        <taxon>Hexapoda</taxon>
        <taxon>Insecta</taxon>
        <taxon>Pterygota</taxon>
        <taxon>Neoptera</taxon>
        <taxon>Endopterygota</taxon>
        <taxon>Hymenoptera</taxon>
        <taxon>Apocrita</taxon>
        <taxon>Aculeata</taxon>
        <taxon>Apoidea</taxon>
        <taxon>Anthophila</taxon>
        <taxon>Apidae</taxon>
        <taxon>Melipona</taxon>
    </lineage>
</organism>
<feature type="compositionally biased region" description="Polar residues" evidence="1">
    <location>
        <begin position="296"/>
        <end position="309"/>
    </location>
</feature>
<dbReference type="AlphaFoldDB" id="A0A0M8ZV33"/>
<keyword evidence="3" id="KW-1185">Reference proteome</keyword>
<feature type="compositionally biased region" description="Low complexity" evidence="1">
    <location>
        <begin position="311"/>
        <end position="323"/>
    </location>
</feature>
<evidence type="ECO:0000313" key="2">
    <source>
        <dbReference type="EMBL" id="KOX70606.1"/>
    </source>
</evidence>
<dbReference type="EMBL" id="KQ435857">
    <property type="protein sequence ID" value="KOX70606.1"/>
    <property type="molecule type" value="Genomic_DNA"/>
</dbReference>